<reference evidence="5 6" key="2">
    <citation type="submission" date="2018-11" db="EMBL/GenBank/DDBJ databases">
        <authorList>
            <consortium name="Pathogen Informatics"/>
        </authorList>
    </citation>
    <scope>NUCLEOTIDE SEQUENCE [LARGE SCALE GENOMIC DNA]</scope>
    <source>
        <strain evidence="5 6">NST_G2</strain>
    </source>
</reference>
<feature type="repeat" description="WD" evidence="3">
    <location>
        <begin position="65"/>
        <end position="96"/>
    </location>
</feature>
<dbReference type="PROSITE" id="PS00678">
    <property type="entry name" value="WD_REPEATS_1"/>
    <property type="match status" value="1"/>
</dbReference>
<dbReference type="OrthoDB" id="674604at2759"/>
<dbReference type="Gene3D" id="2.130.10.10">
    <property type="entry name" value="YVTN repeat-like/Quinoprotein amine dehydrogenase"/>
    <property type="match status" value="2"/>
</dbReference>
<feature type="repeat" description="WD" evidence="3">
    <location>
        <begin position="266"/>
        <end position="295"/>
    </location>
</feature>
<proteinExistence type="predicted"/>
<keyword evidence="6" id="KW-1185">Reference proteome</keyword>
<dbReference type="SUPFAM" id="SSF50978">
    <property type="entry name" value="WD40 repeat-like"/>
    <property type="match status" value="1"/>
</dbReference>
<sequence length="354" mass="38905">MGSVATNARIMRDCDPVVRLEGHHEEVNCIAVSTERSLLASGSEDCSVRIWDFSDCTRYECIRKLVGHTEYVVCLAFVGNSILSGSGDMTIRKWNILTGACDLIINKHDGPVTQIVATPFLIFSTSSNSVIHAWSFDSGRLVRDFVGHTGMVYGLHLTGADAEDDPQQGQLPSKSVVDENETKNTPARAPITGAIKRRMRLISYSDDCTAKFWAVTKGNCLQTFCGHCGPITCVAVDTNAHCLYTGSIDGTVGQWLLETGQLIHWFKGHTGPIISLTVRGDYLYTASSDETARAWVTDLAQSVQIYKGHQHTVFQIELKDEMRMLTSTIIKNLLVVASQAGCLYGWNLYEDVGT</sequence>
<dbReference type="PROSITE" id="PS50082">
    <property type="entry name" value="WD_REPEATS_2"/>
    <property type="match status" value="4"/>
</dbReference>
<dbReference type="Proteomes" id="UP000275846">
    <property type="component" value="Unassembled WGS sequence"/>
</dbReference>
<dbReference type="STRING" id="70667.A0A183SJ22"/>
<dbReference type="PANTHER" id="PTHR22847">
    <property type="entry name" value="WD40 REPEAT PROTEIN"/>
    <property type="match status" value="1"/>
</dbReference>
<dbReference type="PROSITE" id="PS50294">
    <property type="entry name" value="WD_REPEATS_REGION"/>
    <property type="match status" value="2"/>
</dbReference>
<dbReference type="EMBL" id="UYSU01032788">
    <property type="protein sequence ID" value="VDL90605.1"/>
    <property type="molecule type" value="Genomic_DNA"/>
</dbReference>
<dbReference type="CDD" id="cd00200">
    <property type="entry name" value="WD40"/>
    <property type="match status" value="1"/>
</dbReference>
<dbReference type="PANTHER" id="PTHR22847:SF637">
    <property type="entry name" value="WD REPEAT DOMAIN 5B"/>
    <property type="match status" value="1"/>
</dbReference>
<keyword evidence="2" id="KW-0677">Repeat</keyword>
<feature type="repeat" description="WD" evidence="3">
    <location>
        <begin position="20"/>
        <end position="54"/>
    </location>
</feature>
<dbReference type="InterPro" id="IPR015943">
    <property type="entry name" value="WD40/YVTN_repeat-like_dom_sf"/>
</dbReference>
<evidence type="ECO:0000313" key="5">
    <source>
        <dbReference type="EMBL" id="VDL90605.1"/>
    </source>
</evidence>
<reference evidence="7" key="1">
    <citation type="submission" date="2016-06" db="UniProtKB">
        <authorList>
            <consortium name="WormBaseParasite"/>
        </authorList>
    </citation>
    <scope>IDENTIFICATION</scope>
</reference>
<keyword evidence="1 3" id="KW-0853">WD repeat</keyword>
<dbReference type="Pfam" id="PF00400">
    <property type="entry name" value="WD40"/>
    <property type="match status" value="4"/>
</dbReference>
<evidence type="ECO:0000256" key="2">
    <source>
        <dbReference type="ARBA" id="ARBA00022737"/>
    </source>
</evidence>
<protein>
    <submittedName>
        <fullName evidence="7">WD_REPEATS_REGION domain-containing protein</fullName>
    </submittedName>
</protein>
<dbReference type="WBParaSite" id="SSLN_0000436401-mRNA-1">
    <property type="protein sequence ID" value="SSLN_0000436401-mRNA-1"/>
    <property type="gene ID" value="SSLN_0000436401"/>
</dbReference>
<evidence type="ECO:0000256" key="3">
    <source>
        <dbReference type="PROSITE-ProRule" id="PRU00221"/>
    </source>
</evidence>
<dbReference type="InterPro" id="IPR020472">
    <property type="entry name" value="WD40_PAC1"/>
</dbReference>
<dbReference type="InterPro" id="IPR019775">
    <property type="entry name" value="WD40_repeat_CS"/>
</dbReference>
<name>A0A183SJ22_SCHSO</name>
<evidence type="ECO:0000313" key="7">
    <source>
        <dbReference type="WBParaSite" id="SSLN_0000436401-mRNA-1"/>
    </source>
</evidence>
<evidence type="ECO:0000256" key="1">
    <source>
        <dbReference type="ARBA" id="ARBA00022574"/>
    </source>
</evidence>
<gene>
    <name evidence="5" type="ORF">SSLN_LOCUS4220</name>
</gene>
<dbReference type="GO" id="GO:1990234">
    <property type="term" value="C:transferase complex"/>
    <property type="evidence" value="ECO:0007669"/>
    <property type="project" value="UniProtKB-ARBA"/>
</dbReference>
<dbReference type="InterPro" id="IPR036322">
    <property type="entry name" value="WD40_repeat_dom_sf"/>
</dbReference>
<accession>A0A183SJ22</accession>
<dbReference type="InterPro" id="IPR001680">
    <property type="entry name" value="WD40_rpt"/>
</dbReference>
<feature type="repeat" description="WD" evidence="3">
    <location>
        <begin position="224"/>
        <end position="265"/>
    </location>
</feature>
<dbReference type="AlphaFoldDB" id="A0A183SJ22"/>
<feature type="region of interest" description="Disordered" evidence="4">
    <location>
        <begin position="161"/>
        <end position="186"/>
    </location>
</feature>
<dbReference type="PRINTS" id="PR00320">
    <property type="entry name" value="GPROTEINBRPT"/>
</dbReference>
<evidence type="ECO:0000313" key="6">
    <source>
        <dbReference type="Proteomes" id="UP000275846"/>
    </source>
</evidence>
<dbReference type="SMART" id="SM00320">
    <property type="entry name" value="WD40"/>
    <property type="match status" value="6"/>
</dbReference>
<evidence type="ECO:0000256" key="4">
    <source>
        <dbReference type="SAM" id="MobiDB-lite"/>
    </source>
</evidence>
<organism evidence="7">
    <name type="scientific">Schistocephalus solidus</name>
    <name type="common">Tapeworm</name>
    <dbReference type="NCBI Taxonomy" id="70667"/>
    <lineage>
        <taxon>Eukaryota</taxon>
        <taxon>Metazoa</taxon>
        <taxon>Spiralia</taxon>
        <taxon>Lophotrochozoa</taxon>
        <taxon>Platyhelminthes</taxon>
        <taxon>Cestoda</taxon>
        <taxon>Eucestoda</taxon>
        <taxon>Diphyllobothriidea</taxon>
        <taxon>Diphyllobothriidae</taxon>
        <taxon>Schistocephalus</taxon>
    </lineage>
</organism>